<evidence type="ECO:0000313" key="1">
    <source>
        <dbReference type="EMBL" id="EUB54283.1"/>
    </source>
</evidence>
<organism evidence="1 2">
    <name type="scientific">Echinococcus granulosus</name>
    <name type="common">Hydatid tapeworm</name>
    <dbReference type="NCBI Taxonomy" id="6210"/>
    <lineage>
        <taxon>Eukaryota</taxon>
        <taxon>Metazoa</taxon>
        <taxon>Spiralia</taxon>
        <taxon>Lophotrochozoa</taxon>
        <taxon>Platyhelminthes</taxon>
        <taxon>Cestoda</taxon>
        <taxon>Eucestoda</taxon>
        <taxon>Cyclophyllidea</taxon>
        <taxon>Taeniidae</taxon>
        <taxon>Echinococcus</taxon>
        <taxon>Echinococcus granulosus group</taxon>
    </lineage>
</organism>
<keyword evidence="2" id="KW-1185">Reference proteome</keyword>
<evidence type="ECO:0000313" key="2">
    <source>
        <dbReference type="Proteomes" id="UP000019149"/>
    </source>
</evidence>
<dbReference type="KEGG" id="egl:EGR_10856"/>
<dbReference type="CTD" id="36346571"/>
<gene>
    <name evidence="1" type="ORF">EGR_10856</name>
</gene>
<reference evidence="1 2" key="1">
    <citation type="journal article" date="2013" name="Nat. Genet.">
        <title>The genome of the hydatid tapeworm Echinococcus granulosus.</title>
        <authorList>
            <person name="Zheng H."/>
            <person name="Zhang W."/>
            <person name="Zhang L."/>
            <person name="Zhang Z."/>
            <person name="Li J."/>
            <person name="Lu G."/>
            <person name="Zhu Y."/>
            <person name="Wang Y."/>
            <person name="Huang Y."/>
            <person name="Liu J."/>
            <person name="Kang H."/>
            <person name="Chen J."/>
            <person name="Wang L."/>
            <person name="Chen A."/>
            <person name="Yu S."/>
            <person name="Gao Z."/>
            <person name="Jin L."/>
            <person name="Gu W."/>
            <person name="Wang Z."/>
            <person name="Zhao L."/>
            <person name="Shi B."/>
            <person name="Wen H."/>
            <person name="Lin R."/>
            <person name="Jones M.K."/>
            <person name="Brejova B."/>
            <person name="Vinar T."/>
            <person name="Zhao G."/>
            <person name="McManus D.P."/>
            <person name="Chen Z."/>
            <person name="Zhou Y."/>
            <person name="Wang S."/>
        </authorList>
    </citation>
    <scope>NUCLEOTIDE SEQUENCE [LARGE SCALE GENOMIC DNA]</scope>
</reference>
<dbReference type="EMBL" id="APAU02000285">
    <property type="protein sequence ID" value="EUB54283.1"/>
    <property type="molecule type" value="Genomic_DNA"/>
</dbReference>
<name>W6TZV6_ECHGR</name>
<comment type="caution">
    <text evidence="1">The sequence shown here is derived from an EMBL/GenBank/DDBJ whole genome shotgun (WGS) entry which is preliminary data.</text>
</comment>
<dbReference type="Proteomes" id="UP000019149">
    <property type="component" value="Unassembled WGS sequence"/>
</dbReference>
<sequence>MALFALLANSKTLNDLSAKGIYLKSVLIFCKQNVLFNCGSPFFALNVNWHLSINISLGSGSDPGIIGGPTLISDCVYAPKYFSRRQVCHLGILNNGLGMVQPERFTCDGKWPRRYRARNAVPEICKTHLTIKKQPSLRLFLPVLLASMAIFSLAWRIDLTRVNSLPNLLKRSGGKESFFFTRTIGEVYGDLDDFCDLVSDHHFNEAFPLL</sequence>
<proteinExistence type="predicted"/>
<dbReference type="GeneID" id="36346571"/>
<accession>W6TZV6</accession>
<protein>
    <submittedName>
        <fullName evidence="1">Uncharacterized protein</fullName>
    </submittedName>
</protein>
<dbReference type="RefSeq" id="XP_024345479.1">
    <property type="nucleotide sequence ID" value="XM_024500105.1"/>
</dbReference>
<dbReference type="AlphaFoldDB" id="W6TZV6"/>